<dbReference type="Gene3D" id="3.90.550.40">
    <property type="match status" value="1"/>
</dbReference>
<dbReference type="AlphaFoldDB" id="A0A6C0CNN5"/>
<evidence type="ECO:0008006" key="2">
    <source>
        <dbReference type="Google" id="ProtNLM"/>
    </source>
</evidence>
<reference evidence="1" key="1">
    <citation type="journal article" date="2020" name="Nature">
        <title>Giant virus diversity and host interactions through global metagenomics.</title>
        <authorList>
            <person name="Schulz F."/>
            <person name="Roux S."/>
            <person name="Paez-Espino D."/>
            <person name="Jungbluth S."/>
            <person name="Walsh D.A."/>
            <person name="Denef V.J."/>
            <person name="McMahon K.D."/>
            <person name="Konstantinidis K.T."/>
            <person name="Eloe-Fadrosh E.A."/>
            <person name="Kyrpides N.C."/>
            <person name="Woyke T."/>
        </authorList>
    </citation>
    <scope>NUCLEOTIDE SEQUENCE</scope>
    <source>
        <strain evidence="1">GVMAG-M-3300021389-45</strain>
    </source>
</reference>
<dbReference type="InterPro" id="IPR029044">
    <property type="entry name" value="Nucleotide-diphossugar_trans"/>
</dbReference>
<protein>
    <recommendedName>
        <fullName evidence="2">Glycosyltransferase</fullName>
    </recommendedName>
</protein>
<name>A0A6C0CNN5_9ZZZZ</name>
<dbReference type="EMBL" id="MN739458">
    <property type="protein sequence ID" value="QHT05722.1"/>
    <property type="molecule type" value="Genomic_DNA"/>
</dbReference>
<organism evidence="1">
    <name type="scientific">viral metagenome</name>
    <dbReference type="NCBI Taxonomy" id="1070528"/>
    <lineage>
        <taxon>unclassified sequences</taxon>
        <taxon>metagenomes</taxon>
        <taxon>organismal metagenomes</taxon>
    </lineage>
</organism>
<proteinExistence type="predicted"/>
<accession>A0A6C0CNN5</accession>
<evidence type="ECO:0000313" key="1">
    <source>
        <dbReference type="EMBL" id="QHT05722.1"/>
    </source>
</evidence>
<sequence>MKKVIVAFPGREYSGDFLMVWSETLLALTKEGYQIALVNQYSSFVPFARMKTLGLDVLRGKDQKPFDGKLDYDVWLTIDSDVIFTPKQVMEIIEDTDKHPVVSGMYRLGTTQYSPVQEWNTEYFKKNGYFEFMSKDSIDPNKKYISVAYNGMGLFACTKEVLESLKYPYFHHPPIELDLEDGNSVTEMVSEDVAFCRNIKEAGYDITVNTNIVVGHEKKLIL</sequence>
<dbReference type="SUPFAM" id="SSF53448">
    <property type="entry name" value="Nucleotide-diphospho-sugar transferases"/>
    <property type="match status" value="1"/>
</dbReference>